<dbReference type="Proteomes" id="UP000050909">
    <property type="component" value="Unassembled WGS sequence"/>
</dbReference>
<evidence type="ECO:0000313" key="3">
    <source>
        <dbReference type="EMBL" id="KRK38766.1"/>
    </source>
</evidence>
<feature type="active site" description="Charge relay system" evidence="1">
    <location>
        <position position="226"/>
    </location>
</feature>
<evidence type="ECO:0000256" key="1">
    <source>
        <dbReference type="PIRSR" id="PIRSR017388-1"/>
    </source>
</evidence>
<dbReference type="InterPro" id="IPR051044">
    <property type="entry name" value="MAG_DAG_Lipase"/>
</dbReference>
<dbReference type="AlphaFoldDB" id="A0A0R1GXC1"/>
<dbReference type="Pfam" id="PF12146">
    <property type="entry name" value="Hydrolase_4"/>
    <property type="match status" value="1"/>
</dbReference>
<feature type="active site" description="Nucleophile" evidence="1">
    <location>
        <position position="91"/>
    </location>
</feature>
<proteinExistence type="predicted"/>
<dbReference type="SUPFAM" id="SSF53474">
    <property type="entry name" value="alpha/beta-Hydrolases"/>
    <property type="match status" value="1"/>
</dbReference>
<reference evidence="3 4" key="1">
    <citation type="journal article" date="2015" name="Genome Announc.">
        <title>Expanding the biotechnology potential of lactobacilli through comparative genomics of 213 strains and associated genera.</title>
        <authorList>
            <person name="Sun Z."/>
            <person name="Harris H.M."/>
            <person name="McCann A."/>
            <person name="Guo C."/>
            <person name="Argimon S."/>
            <person name="Zhang W."/>
            <person name="Yang X."/>
            <person name="Jeffery I.B."/>
            <person name="Cooney J.C."/>
            <person name="Kagawa T.F."/>
            <person name="Liu W."/>
            <person name="Song Y."/>
            <person name="Salvetti E."/>
            <person name="Wrobel A."/>
            <person name="Rasinkangas P."/>
            <person name="Parkhill J."/>
            <person name="Rea M.C."/>
            <person name="O'Sullivan O."/>
            <person name="Ritari J."/>
            <person name="Douillard F.P."/>
            <person name="Paul Ross R."/>
            <person name="Yang R."/>
            <person name="Briner A.E."/>
            <person name="Felis G.E."/>
            <person name="de Vos W.M."/>
            <person name="Barrangou R."/>
            <person name="Klaenhammer T.R."/>
            <person name="Caufield P.W."/>
            <person name="Cui Y."/>
            <person name="Zhang H."/>
            <person name="O'Toole P.W."/>
        </authorList>
    </citation>
    <scope>NUCLEOTIDE SEQUENCE [LARGE SCALE GENOMIC DNA]</scope>
    <source>
        <strain evidence="3 4">DSM 20534</strain>
    </source>
</reference>
<organism evidence="3 4">
    <name type="scientific">Amylolactobacillus amylotrophicus DSM 20534</name>
    <dbReference type="NCBI Taxonomy" id="1423722"/>
    <lineage>
        <taxon>Bacteria</taxon>
        <taxon>Bacillati</taxon>
        <taxon>Bacillota</taxon>
        <taxon>Bacilli</taxon>
        <taxon>Lactobacillales</taxon>
        <taxon>Lactobacillaceae</taxon>
        <taxon>Amylolactobacillus</taxon>
    </lineage>
</organism>
<dbReference type="EMBL" id="AZCV01000001">
    <property type="protein sequence ID" value="KRK38766.1"/>
    <property type="molecule type" value="Genomic_DNA"/>
</dbReference>
<dbReference type="PIRSF" id="PIRSF017388">
    <property type="entry name" value="Esterase_lipase"/>
    <property type="match status" value="1"/>
</dbReference>
<dbReference type="PATRIC" id="fig|1423722.3.peg.465"/>
<sequence>MPENFELTGGKPAILLLHAYSGSTADVRLLAGALNRAGYFVTSFNFAGHGTLNPTDILTQGSIAAWQKQVTDRVAELKKDFGNNLYVFGLSLGGIFAMDLLERDQELLGGGVFSSPIFMNTEKTGRTLPAGFKKYAQYVLNLNNELTGADKQNELDYIDEHLNNQIEQINEFSALVQAKLATINQPIFIGQGGEDEIVDQNGAYKLRDALVNCENVTFKWYENASHVITTNTAKKDLTNDVLKFIENNYHEVI</sequence>
<feature type="active site" description="Charge relay system" evidence="1">
    <location>
        <position position="195"/>
    </location>
</feature>
<gene>
    <name evidence="3" type="ORF">FC62_GL000457</name>
</gene>
<comment type="caution">
    <text evidence="3">The sequence shown here is derived from an EMBL/GenBank/DDBJ whole genome shotgun (WGS) entry which is preliminary data.</text>
</comment>
<accession>A0A0R1GXC1</accession>
<protein>
    <submittedName>
        <fullName evidence="3">Esterase lipase</fullName>
    </submittedName>
</protein>
<name>A0A0R1GXC1_9LACO</name>
<keyword evidence="4" id="KW-1185">Reference proteome</keyword>
<dbReference type="InterPro" id="IPR029058">
    <property type="entry name" value="AB_hydrolase_fold"/>
</dbReference>
<dbReference type="Gene3D" id="3.40.50.1820">
    <property type="entry name" value="alpha/beta hydrolase"/>
    <property type="match status" value="1"/>
</dbReference>
<feature type="domain" description="Serine aminopeptidase S33" evidence="2">
    <location>
        <begin position="12"/>
        <end position="230"/>
    </location>
</feature>
<dbReference type="InterPro" id="IPR022742">
    <property type="entry name" value="Hydrolase_4"/>
</dbReference>
<dbReference type="PANTHER" id="PTHR11614">
    <property type="entry name" value="PHOSPHOLIPASE-RELATED"/>
    <property type="match status" value="1"/>
</dbReference>
<evidence type="ECO:0000259" key="2">
    <source>
        <dbReference type="Pfam" id="PF12146"/>
    </source>
</evidence>
<dbReference type="GO" id="GO:0052689">
    <property type="term" value="F:carboxylic ester hydrolase activity"/>
    <property type="evidence" value="ECO:0007669"/>
    <property type="project" value="InterPro"/>
</dbReference>
<evidence type="ECO:0000313" key="4">
    <source>
        <dbReference type="Proteomes" id="UP000050909"/>
    </source>
</evidence>
<dbReference type="InterPro" id="IPR012354">
    <property type="entry name" value="Esterase_lipase"/>
</dbReference>